<dbReference type="FunFam" id="3.40.605.10:FF:000012">
    <property type="entry name" value="NAD-dependent succinate-semialdehyde dehydrogenase"/>
    <property type="match status" value="1"/>
</dbReference>
<keyword evidence="6" id="KW-1185">Reference proteome</keyword>
<dbReference type="PATRIC" id="fig|1273125.3.peg.2572"/>
<name>R7WKW4_9NOCA</name>
<comment type="similarity">
    <text evidence="1">Belongs to the aldehyde dehydrogenase family.</text>
</comment>
<dbReference type="InterPro" id="IPR047110">
    <property type="entry name" value="GABD/Sad-like"/>
</dbReference>
<reference evidence="5 6" key="1">
    <citation type="journal article" date="2013" name="Genome Announc.">
        <title>Draft Genome Sequence of Rhodococcus rhodnii Strain LMG5362, a Symbiont of Rhodnius prolixus (Hemiptera, Reduviidae, Triatominae), the Principle Vector of Trypanosoma cruzi.</title>
        <authorList>
            <person name="Pachebat J.A."/>
            <person name="van Keulen G."/>
            <person name="Whitten M.M."/>
            <person name="Girdwood S."/>
            <person name="Del Sol R."/>
            <person name="Dyson P.J."/>
            <person name="Facey P.D."/>
        </authorList>
    </citation>
    <scope>NUCLEOTIDE SEQUENCE [LARGE SCALE GENOMIC DNA]</scope>
    <source>
        <strain evidence="5 6">LMG 5362</strain>
    </source>
</reference>
<dbReference type="GO" id="GO:0004777">
    <property type="term" value="F:succinate-semialdehyde dehydrogenase (NAD+) activity"/>
    <property type="evidence" value="ECO:0007669"/>
    <property type="project" value="TreeGrafter"/>
</dbReference>
<dbReference type="GO" id="GO:0004030">
    <property type="term" value="F:aldehyde dehydrogenase [NAD(P)+] activity"/>
    <property type="evidence" value="ECO:0007669"/>
    <property type="project" value="InterPro"/>
</dbReference>
<dbReference type="InterPro" id="IPR016163">
    <property type="entry name" value="Ald_DH_C"/>
</dbReference>
<evidence type="ECO:0000259" key="4">
    <source>
        <dbReference type="Pfam" id="PF00171"/>
    </source>
</evidence>
<organism evidence="5 6">
    <name type="scientific">Rhodococcus rhodnii LMG 5362</name>
    <dbReference type="NCBI Taxonomy" id="1273125"/>
    <lineage>
        <taxon>Bacteria</taxon>
        <taxon>Bacillati</taxon>
        <taxon>Actinomycetota</taxon>
        <taxon>Actinomycetes</taxon>
        <taxon>Mycobacteriales</taxon>
        <taxon>Nocardiaceae</taxon>
        <taxon>Rhodococcus</taxon>
    </lineage>
</organism>
<comment type="caution">
    <text evidence="5">The sequence shown here is derived from an EMBL/GenBank/DDBJ whole genome shotgun (WGS) entry which is preliminary data.</text>
</comment>
<dbReference type="InterPro" id="IPR016161">
    <property type="entry name" value="Ald_DH/histidinol_DH"/>
</dbReference>
<dbReference type="PANTHER" id="PTHR43217:SF2">
    <property type="entry name" value="SUCCINATE-SEMIALDEHYDE DEHYDROGENASE [NADP(+)]"/>
    <property type="match status" value="1"/>
</dbReference>
<dbReference type="Proteomes" id="UP000013525">
    <property type="component" value="Unassembled WGS sequence"/>
</dbReference>
<dbReference type="PANTHER" id="PTHR43217">
    <property type="entry name" value="SUCCINATE SEMIALDEHYDE DEHYDROGENASE [NAD(P)+] SAD"/>
    <property type="match status" value="1"/>
</dbReference>
<dbReference type="Gene3D" id="3.40.605.10">
    <property type="entry name" value="Aldehyde Dehydrogenase, Chain A, domain 1"/>
    <property type="match status" value="1"/>
</dbReference>
<dbReference type="CDD" id="cd07100">
    <property type="entry name" value="ALDH_SSADH1_GabD1"/>
    <property type="match status" value="1"/>
</dbReference>
<evidence type="ECO:0000256" key="1">
    <source>
        <dbReference type="ARBA" id="ARBA00009986"/>
    </source>
</evidence>
<dbReference type="FunFam" id="3.40.309.10:FF:000009">
    <property type="entry name" value="Aldehyde dehydrogenase A"/>
    <property type="match status" value="1"/>
</dbReference>
<dbReference type="Gene3D" id="3.40.309.10">
    <property type="entry name" value="Aldehyde Dehydrogenase, Chain A, domain 2"/>
    <property type="match status" value="1"/>
</dbReference>
<dbReference type="InterPro" id="IPR015590">
    <property type="entry name" value="Aldehyde_DH_dom"/>
</dbReference>
<dbReference type="Pfam" id="PF00171">
    <property type="entry name" value="Aldedh"/>
    <property type="match status" value="1"/>
</dbReference>
<proteinExistence type="inferred from homology"/>
<dbReference type="InterPro" id="IPR044148">
    <property type="entry name" value="ALDH_GabD1-like"/>
</dbReference>
<keyword evidence="2" id="KW-0521">NADP</keyword>
<sequence length="477" mass="50749">MLFITTLSHELRFGGYGRRMSTYATTNPATGETLQTFESLDDAGVEDALARATAAFEGWRAATPAERAQALARTADLYEERAEELAATITTEMGKRKKEALGEVQLAADIYRWYSEHGPALLEPESLDVPGAQESLVETEPIGPLVGVMPWNYPYYQVARFVAPNLMVGNTILLKHAGICAASALLMEELLHKGGVPVDAYINVFASTDQIATMIADPRVQGVSLTGSEAAGASVAETAGKNLKKAVLELGGSDAFLVLGDADVDSVLDIAATARLSNTGQACNSPKRFIVPRDVHDRFVAGLTERFEGSALGDPADENVDVGPLSSVSARDGVVEQVRKAVEQGASLHTGGDAVDGDGAFMRPAVLSGITPEMDAYSEEIFGPVAMVYPVDSVDEAVALANDTSFGLSGSVWSTDLDRAKEIADRLEVGMAYVNEHGTTLPGLPFGGVKRSGFGRELGKWGMGEFVNTRLRRTSRK</sequence>
<protein>
    <submittedName>
        <fullName evidence="5">Succinate-semialdehyde dehydrogenase (NAD(P)+)</fullName>
    </submittedName>
</protein>
<evidence type="ECO:0000313" key="5">
    <source>
        <dbReference type="EMBL" id="EOM75937.1"/>
    </source>
</evidence>
<dbReference type="SUPFAM" id="SSF53720">
    <property type="entry name" value="ALDH-like"/>
    <property type="match status" value="1"/>
</dbReference>
<gene>
    <name evidence="5" type="ORF">Rrhod_2691</name>
</gene>
<accession>R7WKW4</accession>
<feature type="domain" description="Aldehyde dehydrogenase" evidence="4">
    <location>
        <begin position="21"/>
        <end position="470"/>
    </location>
</feature>
<evidence type="ECO:0000313" key="6">
    <source>
        <dbReference type="Proteomes" id="UP000013525"/>
    </source>
</evidence>
<evidence type="ECO:0000256" key="2">
    <source>
        <dbReference type="ARBA" id="ARBA00022857"/>
    </source>
</evidence>
<dbReference type="eggNOG" id="COG1012">
    <property type="taxonomic scope" value="Bacteria"/>
</dbReference>
<dbReference type="AlphaFoldDB" id="R7WKW4"/>
<dbReference type="EMBL" id="APMY01000078">
    <property type="protein sequence ID" value="EOM75937.1"/>
    <property type="molecule type" value="Genomic_DNA"/>
</dbReference>
<keyword evidence="3" id="KW-0560">Oxidoreductase</keyword>
<dbReference type="InterPro" id="IPR016162">
    <property type="entry name" value="Ald_DH_N"/>
</dbReference>
<evidence type="ECO:0000256" key="3">
    <source>
        <dbReference type="ARBA" id="ARBA00023002"/>
    </source>
</evidence>